<keyword evidence="3 6" id="KW-0812">Transmembrane</keyword>
<keyword evidence="2" id="KW-1003">Cell membrane</keyword>
<dbReference type="EMBL" id="RQJP01000004">
    <property type="protein sequence ID" value="RRB12865.1"/>
    <property type="molecule type" value="Genomic_DNA"/>
</dbReference>
<protein>
    <submittedName>
        <fullName evidence="7">UPF0104 family protein</fullName>
    </submittedName>
</protein>
<evidence type="ECO:0000256" key="5">
    <source>
        <dbReference type="ARBA" id="ARBA00023136"/>
    </source>
</evidence>
<organism evidence="7 8">
    <name type="scientific">Larkinella knui</name>
    <dbReference type="NCBI Taxonomy" id="2025310"/>
    <lineage>
        <taxon>Bacteria</taxon>
        <taxon>Pseudomonadati</taxon>
        <taxon>Bacteroidota</taxon>
        <taxon>Cytophagia</taxon>
        <taxon>Cytophagales</taxon>
        <taxon>Spirosomataceae</taxon>
        <taxon>Larkinella</taxon>
    </lineage>
</organism>
<comment type="subcellular location">
    <subcellularLocation>
        <location evidence="1">Cell membrane</location>
        <topology evidence="1">Multi-pass membrane protein</topology>
    </subcellularLocation>
</comment>
<gene>
    <name evidence="7" type="ORF">EHT87_22105</name>
</gene>
<accession>A0A3P1CHX4</accession>
<feature type="transmembrane region" description="Helical" evidence="6">
    <location>
        <begin position="36"/>
        <end position="54"/>
    </location>
</feature>
<dbReference type="OrthoDB" id="9812094at2"/>
<feature type="transmembrane region" description="Helical" evidence="6">
    <location>
        <begin position="257"/>
        <end position="279"/>
    </location>
</feature>
<dbReference type="AlphaFoldDB" id="A0A3P1CHX4"/>
<evidence type="ECO:0000256" key="2">
    <source>
        <dbReference type="ARBA" id="ARBA00022475"/>
    </source>
</evidence>
<keyword evidence="5 6" id="KW-0472">Membrane</keyword>
<evidence type="ECO:0000256" key="4">
    <source>
        <dbReference type="ARBA" id="ARBA00022989"/>
    </source>
</evidence>
<feature type="transmembrane region" description="Helical" evidence="6">
    <location>
        <begin position="198"/>
        <end position="218"/>
    </location>
</feature>
<keyword evidence="4 6" id="KW-1133">Transmembrane helix</keyword>
<dbReference type="PANTHER" id="PTHR39087:SF2">
    <property type="entry name" value="UPF0104 MEMBRANE PROTEIN MJ1595"/>
    <property type="match status" value="1"/>
</dbReference>
<name>A0A3P1CHX4_9BACT</name>
<comment type="caution">
    <text evidence="7">The sequence shown here is derived from an EMBL/GenBank/DDBJ whole genome shotgun (WGS) entry which is preliminary data.</text>
</comment>
<dbReference type="Pfam" id="PF03706">
    <property type="entry name" value="LPG_synthase_TM"/>
    <property type="match status" value="1"/>
</dbReference>
<dbReference type="PANTHER" id="PTHR39087">
    <property type="entry name" value="UPF0104 MEMBRANE PROTEIN MJ1595"/>
    <property type="match status" value="1"/>
</dbReference>
<dbReference type="Proteomes" id="UP000274271">
    <property type="component" value="Unassembled WGS sequence"/>
</dbReference>
<dbReference type="NCBIfam" id="TIGR00374">
    <property type="entry name" value="flippase-like domain"/>
    <property type="match status" value="1"/>
</dbReference>
<dbReference type="GO" id="GO:0005886">
    <property type="term" value="C:plasma membrane"/>
    <property type="evidence" value="ECO:0007669"/>
    <property type="project" value="UniProtKB-SubCell"/>
</dbReference>
<evidence type="ECO:0000256" key="3">
    <source>
        <dbReference type="ARBA" id="ARBA00022692"/>
    </source>
</evidence>
<keyword evidence="8" id="KW-1185">Reference proteome</keyword>
<evidence type="ECO:0000313" key="7">
    <source>
        <dbReference type="EMBL" id="RRB12865.1"/>
    </source>
</evidence>
<evidence type="ECO:0000256" key="1">
    <source>
        <dbReference type="ARBA" id="ARBA00004651"/>
    </source>
</evidence>
<proteinExistence type="predicted"/>
<feature type="transmembrane region" description="Helical" evidence="6">
    <location>
        <begin position="338"/>
        <end position="358"/>
    </location>
</feature>
<evidence type="ECO:0000313" key="8">
    <source>
        <dbReference type="Proteomes" id="UP000274271"/>
    </source>
</evidence>
<evidence type="ECO:0000256" key="6">
    <source>
        <dbReference type="SAM" id="Phobius"/>
    </source>
</evidence>
<feature type="transmembrane region" description="Helical" evidence="6">
    <location>
        <begin position="155"/>
        <end position="173"/>
    </location>
</feature>
<sequence>MGTLKVNHSTILSHLTIFNHATIVNQLTILQPLKNILKYGISLGIAAGLLWYVFKDIDRAAMFDAFSKADYSWIAVSGLLTVIAHWSRAYRWSLLLEPVVGYRPAQFNTTLSVLTGYFANLVVPRMGEVTRCGTLNRLEGVPVNVSFGTVVAERIFDVLMLFLLIGATFLIEFDRLSTFLMDFFSSKFNTAGLRDNSWLLVILVGCLLGLAVMVWFFYNRFKEVLRQKPFYQRVEKFVVGLLEGLVSIRKLKNPGAFIFHTVLIWTMYYYMSFVLFSAMPQTADLGWRAGLTILIMGALGMAAPVQGGAGTFNILVGAALALYGISNQDGATLATLMLFTQWFYVVVLGALSFLIVMLKGRNTQQVVGAES</sequence>
<dbReference type="InterPro" id="IPR022791">
    <property type="entry name" value="L-PG_synthase/AglD"/>
</dbReference>
<reference evidence="7 8" key="1">
    <citation type="submission" date="2018-11" db="EMBL/GenBank/DDBJ databases">
        <authorList>
            <person name="Zhou Z."/>
            <person name="Wang G."/>
        </authorList>
    </citation>
    <scope>NUCLEOTIDE SEQUENCE [LARGE SCALE GENOMIC DNA]</scope>
    <source>
        <strain evidence="7 8">KCTC42998</strain>
    </source>
</reference>